<evidence type="ECO:0000313" key="2">
    <source>
        <dbReference type="EMBL" id="MCL1141264.1"/>
    </source>
</evidence>
<evidence type="ECO:0000313" key="3">
    <source>
        <dbReference type="Proteomes" id="UP001139333"/>
    </source>
</evidence>
<dbReference type="Gene3D" id="3.40.630.30">
    <property type="match status" value="1"/>
</dbReference>
<feature type="domain" description="N-acetyltransferase" evidence="1">
    <location>
        <begin position="50"/>
        <end position="159"/>
    </location>
</feature>
<dbReference type="Proteomes" id="UP001139333">
    <property type="component" value="Unassembled WGS sequence"/>
</dbReference>
<evidence type="ECO:0000259" key="1">
    <source>
        <dbReference type="Pfam" id="PF00583"/>
    </source>
</evidence>
<dbReference type="Pfam" id="PF00583">
    <property type="entry name" value="Acetyltransf_1"/>
    <property type="match status" value="1"/>
</dbReference>
<dbReference type="InterPro" id="IPR016181">
    <property type="entry name" value="Acyl_CoA_acyltransferase"/>
</dbReference>
<keyword evidence="2" id="KW-0012">Acyltransferase</keyword>
<organism evidence="2 3">
    <name type="scientific">Shewanella gaetbuli</name>
    <dbReference type="NCBI Taxonomy" id="220752"/>
    <lineage>
        <taxon>Bacteria</taxon>
        <taxon>Pseudomonadati</taxon>
        <taxon>Pseudomonadota</taxon>
        <taxon>Gammaproteobacteria</taxon>
        <taxon>Alteromonadales</taxon>
        <taxon>Shewanellaceae</taxon>
        <taxon>Shewanella</taxon>
    </lineage>
</organism>
<dbReference type="EC" id="2.3.1.-" evidence="2"/>
<name>A0A9X1ZF76_9GAMM</name>
<comment type="caution">
    <text evidence="2">The sequence shown here is derived from an EMBL/GenBank/DDBJ whole genome shotgun (WGS) entry which is preliminary data.</text>
</comment>
<dbReference type="InterPro" id="IPR000182">
    <property type="entry name" value="GNAT_dom"/>
</dbReference>
<protein>
    <submittedName>
        <fullName evidence="2">GNAT family N-acetyltransferase</fullName>
        <ecNumber evidence="2">2.3.1.-</ecNumber>
    </submittedName>
</protein>
<gene>
    <name evidence="2" type="ORF">L2672_00925</name>
</gene>
<sequence>MINYRLANLADVAPLLVLERTHVNAELAQADPSLQGQALSSAQLTQLINQHWIMLAEDDGKIVGYVIATHWSFFNNQGLYSNILNRLAKLECVHPSSFVNISEINSCQYGPIWIEATYRGTGIFAELVNALYRQLSRHFAFVVAYIADENARSFAAHTKYANMQVMDFFSYQQRDYYLLLKGV</sequence>
<dbReference type="GO" id="GO:0016747">
    <property type="term" value="F:acyltransferase activity, transferring groups other than amino-acyl groups"/>
    <property type="evidence" value="ECO:0007669"/>
    <property type="project" value="InterPro"/>
</dbReference>
<keyword evidence="2" id="KW-0808">Transferase</keyword>
<dbReference type="SUPFAM" id="SSF55729">
    <property type="entry name" value="Acyl-CoA N-acyltransferases (Nat)"/>
    <property type="match status" value="1"/>
</dbReference>
<reference evidence="2" key="1">
    <citation type="submission" date="2022-01" db="EMBL/GenBank/DDBJ databases">
        <title>Whole genome-based taxonomy of the Shewanellaceae.</title>
        <authorList>
            <person name="Martin-Rodriguez A.J."/>
        </authorList>
    </citation>
    <scope>NUCLEOTIDE SEQUENCE</scope>
    <source>
        <strain evidence="2">DSM 16422</strain>
    </source>
</reference>
<proteinExistence type="predicted"/>
<dbReference type="RefSeq" id="WP_248993952.1">
    <property type="nucleotide sequence ID" value="NZ_JAKIKP010000001.1"/>
</dbReference>
<dbReference type="EMBL" id="JAKIKP010000001">
    <property type="protein sequence ID" value="MCL1141264.1"/>
    <property type="molecule type" value="Genomic_DNA"/>
</dbReference>
<accession>A0A9X1ZF76</accession>
<dbReference type="AlphaFoldDB" id="A0A9X1ZF76"/>
<keyword evidence="3" id="KW-1185">Reference proteome</keyword>